<dbReference type="AlphaFoldDB" id="A0A445A0V9"/>
<evidence type="ECO:0000313" key="1">
    <source>
        <dbReference type="EMBL" id="RYR20022.1"/>
    </source>
</evidence>
<name>A0A445A0V9_ARAHY</name>
<keyword evidence="2" id="KW-1185">Reference proteome</keyword>
<protein>
    <submittedName>
        <fullName evidence="1">Uncharacterized protein</fullName>
    </submittedName>
</protein>
<dbReference type="Proteomes" id="UP000289738">
    <property type="component" value="Chromosome B03"/>
</dbReference>
<gene>
    <name evidence="1" type="ORF">Ahy_B03g065097</name>
</gene>
<accession>A0A445A0V9</accession>
<reference evidence="1 2" key="1">
    <citation type="submission" date="2019-01" db="EMBL/GenBank/DDBJ databases">
        <title>Sequencing of cultivated peanut Arachis hypogaea provides insights into genome evolution and oil improvement.</title>
        <authorList>
            <person name="Chen X."/>
        </authorList>
    </citation>
    <scope>NUCLEOTIDE SEQUENCE [LARGE SCALE GENOMIC DNA]</scope>
    <source>
        <strain evidence="2">cv. Fuhuasheng</strain>
        <tissue evidence="1">Leaves</tissue>
    </source>
</reference>
<evidence type="ECO:0000313" key="2">
    <source>
        <dbReference type="Proteomes" id="UP000289738"/>
    </source>
</evidence>
<dbReference type="EMBL" id="SDMP01000013">
    <property type="protein sequence ID" value="RYR20022.1"/>
    <property type="molecule type" value="Genomic_DNA"/>
</dbReference>
<comment type="caution">
    <text evidence="1">The sequence shown here is derived from an EMBL/GenBank/DDBJ whole genome shotgun (WGS) entry which is preliminary data.</text>
</comment>
<organism evidence="1 2">
    <name type="scientific">Arachis hypogaea</name>
    <name type="common">Peanut</name>
    <dbReference type="NCBI Taxonomy" id="3818"/>
    <lineage>
        <taxon>Eukaryota</taxon>
        <taxon>Viridiplantae</taxon>
        <taxon>Streptophyta</taxon>
        <taxon>Embryophyta</taxon>
        <taxon>Tracheophyta</taxon>
        <taxon>Spermatophyta</taxon>
        <taxon>Magnoliopsida</taxon>
        <taxon>eudicotyledons</taxon>
        <taxon>Gunneridae</taxon>
        <taxon>Pentapetalae</taxon>
        <taxon>rosids</taxon>
        <taxon>fabids</taxon>
        <taxon>Fabales</taxon>
        <taxon>Fabaceae</taxon>
        <taxon>Papilionoideae</taxon>
        <taxon>50 kb inversion clade</taxon>
        <taxon>dalbergioids sensu lato</taxon>
        <taxon>Dalbergieae</taxon>
        <taxon>Pterocarpus clade</taxon>
        <taxon>Arachis</taxon>
    </lineage>
</organism>
<proteinExistence type="predicted"/>
<sequence length="104" mass="11640">MSWIGPKMLQKSPPTTPRSELVLKYSIDVGVGVIDADRKLCKRNQEIWQKQIIPHTSGAKSIARRRAELEKIEVHSSQQPMELTVNSPLDALGVVFGKEHPGRV</sequence>